<protein>
    <submittedName>
        <fullName evidence="2">Uncharacterized protein</fullName>
    </submittedName>
</protein>
<keyword evidence="1" id="KW-0472">Membrane</keyword>
<organism evidence="2">
    <name type="scientific">marine sediment metagenome</name>
    <dbReference type="NCBI Taxonomy" id="412755"/>
    <lineage>
        <taxon>unclassified sequences</taxon>
        <taxon>metagenomes</taxon>
        <taxon>ecological metagenomes</taxon>
    </lineage>
</organism>
<feature type="transmembrane region" description="Helical" evidence="1">
    <location>
        <begin position="6"/>
        <end position="27"/>
    </location>
</feature>
<feature type="transmembrane region" description="Helical" evidence="1">
    <location>
        <begin position="72"/>
        <end position="93"/>
    </location>
</feature>
<name>X1JRP3_9ZZZZ</name>
<accession>X1JRP3</accession>
<gene>
    <name evidence="2" type="ORF">S03H2_64724</name>
</gene>
<feature type="non-terminal residue" evidence="2">
    <location>
        <position position="123"/>
    </location>
</feature>
<sequence>MSDWVALLLGLVAVGLLGRLGVEWGRYARGEHVISGRQLGLRVASGIVLVALLAMVVIGVRLEFGRVQSTAVYWGVSMLLAGAAMMLAVLDLFQVRRSARRRRAEIYRRISAYIRQVSERRSA</sequence>
<keyword evidence="1" id="KW-0812">Transmembrane</keyword>
<evidence type="ECO:0000256" key="1">
    <source>
        <dbReference type="SAM" id="Phobius"/>
    </source>
</evidence>
<dbReference type="EMBL" id="BARU01042076">
    <property type="protein sequence ID" value="GAH80939.1"/>
    <property type="molecule type" value="Genomic_DNA"/>
</dbReference>
<dbReference type="AlphaFoldDB" id="X1JRP3"/>
<keyword evidence="1" id="KW-1133">Transmembrane helix</keyword>
<comment type="caution">
    <text evidence="2">The sequence shown here is derived from an EMBL/GenBank/DDBJ whole genome shotgun (WGS) entry which is preliminary data.</text>
</comment>
<feature type="transmembrane region" description="Helical" evidence="1">
    <location>
        <begin position="39"/>
        <end position="60"/>
    </location>
</feature>
<evidence type="ECO:0000313" key="2">
    <source>
        <dbReference type="EMBL" id="GAH80939.1"/>
    </source>
</evidence>
<proteinExistence type="predicted"/>
<reference evidence="2" key="1">
    <citation type="journal article" date="2014" name="Front. Microbiol.">
        <title>High frequency of phylogenetically diverse reductive dehalogenase-homologous genes in deep subseafloor sedimentary metagenomes.</title>
        <authorList>
            <person name="Kawai M."/>
            <person name="Futagami T."/>
            <person name="Toyoda A."/>
            <person name="Takaki Y."/>
            <person name="Nishi S."/>
            <person name="Hori S."/>
            <person name="Arai W."/>
            <person name="Tsubouchi T."/>
            <person name="Morono Y."/>
            <person name="Uchiyama I."/>
            <person name="Ito T."/>
            <person name="Fujiyama A."/>
            <person name="Inagaki F."/>
            <person name="Takami H."/>
        </authorList>
    </citation>
    <scope>NUCLEOTIDE SEQUENCE</scope>
    <source>
        <strain evidence="2">Expedition CK06-06</strain>
    </source>
</reference>